<comment type="similarity">
    <text evidence="1">Belongs to the CpcE/RpcE/PecE family.</text>
</comment>
<dbReference type="EMBL" id="LAHD01000302">
    <property type="protein sequence ID" value="PHJ87874.1"/>
    <property type="molecule type" value="Genomic_DNA"/>
</dbReference>
<dbReference type="AlphaFoldDB" id="A0A9Q5Z405"/>
<dbReference type="InterPro" id="IPR021133">
    <property type="entry name" value="HEAT_type_2"/>
</dbReference>
<evidence type="ECO:0000256" key="3">
    <source>
        <dbReference type="ARBA" id="ARBA00022738"/>
    </source>
</evidence>
<dbReference type="InterPro" id="IPR016024">
    <property type="entry name" value="ARM-type_fold"/>
</dbReference>
<dbReference type="SMART" id="SM00567">
    <property type="entry name" value="EZ_HEAT"/>
    <property type="match status" value="6"/>
</dbReference>
<comment type="caution">
    <text evidence="6">The sequence shown here is derived from an EMBL/GenBank/DDBJ whole genome shotgun (WGS) entry which is preliminary data.</text>
</comment>
<name>A0A9Q5Z405_NOSLI</name>
<dbReference type="Proteomes" id="UP000222310">
    <property type="component" value="Unassembled WGS sequence"/>
</dbReference>
<dbReference type="SUPFAM" id="SSF48371">
    <property type="entry name" value="ARM repeat"/>
    <property type="match status" value="1"/>
</dbReference>
<keyword evidence="2" id="KW-0042">Antenna complex</keyword>
<dbReference type="GO" id="GO:0030089">
    <property type="term" value="C:phycobilisome"/>
    <property type="evidence" value="ECO:0007669"/>
    <property type="project" value="UniProtKB-KW"/>
</dbReference>
<keyword evidence="6" id="KW-0808">Transferase</keyword>
<comment type="function">
    <text evidence="5">Catalyzes the hydroxylation of the N(6)-(4-aminobutyl)-L-lysine intermediate produced by deoxyhypusine synthase/DHPS on a critical lysine of the eukaryotic translation initiation factor 5A/eIF-5A. This is the second step of the post-translational modification of that lysine into an unusual amino acid residue named hypusine. Hypusination is unique to mature eIF-5A factor and is essential for its function.</text>
</comment>
<keyword evidence="3" id="KW-0605">Phycobilisome</keyword>
<dbReference type="PANTHER" id="PTHR12697">
    <property type="entry name" value="PBS LYASE HEAT-LIKE PROTEIN"/>
    <property type="match status" value="1"/>
</dbReference>
<dbReference type="PROSITE" id="PS50077">
    <property type="entry name" value="HEAT_REPEAT"/>
    <property type="match status" value="1"/>
</dbReference>
<dbReference type="GO" id="GO:0016491">
    <property type="term" value="F:oxidoreductase activity"/>
    <property type="evidence" value="ECO:0007669"/>
    <property type="project" value="TreeGrafter"/>
</dbReference>
<evidence type="ECO:0000313" key="7">
    <source>
        <dbReference type="Proteomes" id="UP000222310"/>
    </source>
</evidence>
<proteinExistence type="inferred from homology"/>
<evidence type="ECO:0000256" key="2">
    <source>
        <dbReference type="ARBA" id="ARBA00022549"/>
    </source>
</evidence>
<dbReference type="PANTHER" id="PTHR12697:SF38">
    <property type="entry name" value="PBS LYASE HEAT DOMAIN PROTEIN REPEAT-CONTAINING PROTEIN"/>
    <property type="match status" value="1"/>
</dbReference>
<dbReference type="GO" id="GO:0016740">
    <property type="term" value="F:transferase activity"/>
    <property type="evidence" value="ECO:0007669"/>
    <property type="project" value="UniProtKB-KW"/>
</dbReference>
<dbReference type="GO" id="GO:0016829">
    <property type="term" value="F:lyase activity"/>
    <property type="evidence" value="ECO:0007669"/>
    <property type="project" value="UniProtKB-KW"/>
</dbReference>
<keyword evidence="4" id="KW-0456">Lyase</keyword>
<protein>
    <submittedName>
        <fullName evidence="6">Glycosyl transferase family 2</fullName>
    </submittedName>
</protein>
<gene>
    <name evidence="6" type="ORF">VF08_38125</name>
</gene>
<dbReference type="InterPro" id="IPR004155">
    <property type="entry name" value="PBS_lyase_HEAT"/>
</dbReference>
<reference evidence="6 7" key="1">
    <citation type="submission" date="2015-02" db="EMBL/GenBank/DDBJ databases">
        <title>Nostoc linckia genome annotation.</title>
        <authorList>
            <person name="Zhou Z."/>
        </authorList>
    </citation>
    <scope>NUCLEOTIDE SEQUENCE [LARGE SCALE GENOMIC DNA]</scope>
    <source>
        <strain evidence="7">z8</strain>
    </source>
</reference>
<dbReference type="InterPro" id="IPR011989">
    <property type="entry name" value="ARM-like"/>
</dbReference>
<dbReference type="Gene3D" id="1.25.10.10">
    <property type="entry name" value="Leucine-rich Repeat Variant"/>
    <property type="match status" value="2"/>
</dbReference>
<evidence type="ECO:0000256" key="1">
    <source>
        <dbReference type="ARBA" id="ARBA00009299"/>
    </source>
</evidence>
<sequence>MVNFETQSGENLIQLSHAETDALLAAVSEQLNQNTFNPDDQKILKQMIESMGDSRGMVRLSFAEALGKVGKPVTPLLLEAVANHPNPVVRRASTKTLTLIADPIAVPTLVNALLNDEDTVVKGSSVGALARIGEAAVPALLEILASSTYPESAKGYAAWALAFIGAEGREYLYREINSDSPEVRAAVVGAIAKIAEESTETEAFQILINALTDASPIVRCEAAVALGSLAHQPAIPNFVELLHHPDWETRKAAALALMKIGDVIALEPLQTALTQEQEAGVQAVIKLAISQLEKD</sequence>
<evidence type="ECO:0000313" key="6">
    <source>
        <dbReference type="EMBL" id="PHJ87874.1"/>
    </source>
</evidence>
<evidence type="ECO:0000256" key="4">
    <source>
        <dbReference type="ARBA" id="ARBA00023239"/>
    </source>
</evidence>
<evidence type="ECO:0000256" key="5">
    <source>
        <dbReference type="ARBA" id="ARBA00045876"/>
    </source>
</evidence>
<accession>A0A9Q5Z405</accession>
<dbReference type="Pfam" id="PF13646">
    <property type="entry name" value="HEAT_2"/>
    <property type="match status" value="2"/>
</dbReference>
<organism evidence="6 7">
    <name type="scientific">Nostoc linckia z8</name>
    <dbReference type="NCBI Taxonomy" id="1628746"/>
    <lineage>
        <taxon>Bacteria</taxon>
        <taxon>Bacillati</taxon>
        <taxon>Cyanobacteriota</taxon>
        <taxon>Cyanophyceae</taxon>
        <taxon>Nostocales</taxon>
        <taxon>Nostocaceae</taxon>
        <taxon>Nostoc</taxon>
    </lineage>
</organism>